<evidence type="ECO:0000313" key="1">
    <source>
        <dbReference type="EMBL" id="OGM98686.1"/>
    </source>
</evidence>
<accession>A0A1F8ECS7</accession>
<protein>
    <submittedName>
        <fullName evidence="1">Uncharacterized protein</fullName>
    </submittedName>
</protein>
<reference evidence="1 2" key="1">
    <citation type="journal article" date="2016" name="Nat. Commun.">
        <title>Thousands of microbial genomes shed light on interconnected biogeochemical processes in an aquifer system.</title>
        <authorList>
            <person name="Anantharaman K."/>
            <person name="Brown C.T."/>
            <person name="Hug L.A."/>
            <person name="Sharon I."/>
            <person name="Castelle C.J."/>
            <person name="Probst A.J."/>
            <person name="Thomas B.C."/>
            <person name="Singh A."/>
            <person name="Wilkins M.J."/>
            <person name="Karaoz U."/>
            <person name="Brodie E.L."/>
            <person name="Williams K.H."/>
            <person name="Hubbard S.S."/>
            <person name="Banfield J.F."/>
        </authorList>
    </citation>
    <scope>NUCLEOTIDE SEQUENCE [LARGE SCALE GENOMIC DNA]</scope>
</reference>
<gene>
    <name evidence="1" type="ORF">A2736_00460</name>
</gene>
<dbReference type="AlphaFoldDB" id="A0A1F8ECS7"/>
<comment type="caution">
    <text evidence="1">The sequence shown here is derived from an EMBL/GenBank/DDBJ whole genome shotgun (WGS) entry which is preliminary data.</text>
</comment>
<name>A0A1F8ECS7_9BACT</name>
<sequence>MAQPQHGDVLESGHWQVTEDFGSPFFFDHTFPCPICRKNNALHFINMRIFLPCDDCRAKGFLTIKINPKSQFAKWILGIGRRSPTKSILCIDEIS</sequence>
<evidence type="ECO:0000313" key="2">
    <source>
        <dbReference type="Proteomes" id="UP000177503"/>
    </source>
</evidence>
<dbReference type="Proteomes" id="UP000177503">
    <property type="component" value="Unassembled WGS sequence"/>
</dbReference>
<organism evidence="1 2">
    <name type="scientific">Candidatus Yanofskybacteria bacterium RIFCSPHIGHO2_01_FULL_41_27</name>
    <dbReference type="NCBI Taxonomy" id="1802662"/>
    <lineage>
        <taxon>Bacteria</taxon>
        <taxon>Candidatus Yanofskyibacteriota</taxon>
    </lineage>
</organism>
<dbReference type="EMBL" id="MGJC01000043">
    <property type="protein sequence ID" value="OGM98686.1"/>
    <property type="molecule type" value="Genomic_DNA"/>
</dbReference>
<proteinExistence type="predicted"/>